<evidence type="ECO:0000313" key="2">
    <source>
        <dbReference type="Proteomes" id="UP000308886"/>
    </source>
</evidence>
<dbReference type="Proteomes" id="UP000308886">
    <property type="component" value="Unassembled WGS sequence"/>
</dbReference>
<accession>A0AC61QNY4</accession>
<reference evidence="1" key="1">
    <citation type="submission" date="2019-04" db="EMBL/GenBank/DDBJ databases">
        <title>Microbes associate with the intestines of laboratory mice.</title>
        <authorList>
            <person name="Navarre W."/>
            <person name="Wong E."/>
            <person name="Huang K."/>
            <person name="Tropini C."/>
            <person name="Ng K."/>
            <person name="Yu B."/>
        </authorList>
    </citation>
    <scope>NUCLEOTIDE SEQUENCE</scope>
    <source>
        <strain evidence="1">NM73_A23</strain>
    </source>
</reference>
<keyword evidence="2" id="KW-1185">Reference proteome</keyword>
<organism evidence="1 2">
    <name type="scientific">Palleniella muris</name>
    <dbReference type="NCBI Taxonomy" id="3038145"/>
    <lineage>
        <taxon>Bacteria</taxon>
        <taxon>Pseudomonadati</taxon>
        <taxon>Bacteroidota</taxon>
        <taxon>Bacteroidia</taxon>
        <taxon>Bacteroidales</taxon>
        <taxon>Prevotellaceae</taxon>
        <taxon>Palleniella</taxon>
    </lineage>
</organism>
<proteinExistence type="predicted"/>
<dbReference type="EMBL" id="SRZC01000016">
    <property type="protein sequence ID" value="TGX81470.1"/>
    <property type="molecule type" value="Genomic_DNA"/>
</dbReference>
<comment type="caution">
    <text evidence="1">The sequence shown here is derived from an EMBL/GenBank/DDBJ whole genome shotgun (WGS) entry which is preliminary data.</text>
</comment>
<name>A0AC61QNY4_9BACT</name>
<sequence length="335" mass="36469">MADTLSHIKAPITDEMARFDAIFRESLSNNGGLLDKMLEYIMRRGGKRMRPILTLLVAKAFSKGKGAAEEDNAVIFKALHAACSLELLHTASLVHDDVVDESDQRRGQASVNASFDNRLAVLVGDFILATSLREVATADCGAMTDAVARLGQTLAAGEVKQIENISCEDFSLENYFEIIDKKTASLFECCCRLGALSAGAGEEQTAKVCEFGRNIGILFQIRDDIFDYSDSKAIGKPTGNDMWEGKLTLPALHVLRSAPDEIVALAHKVKTFNVTAADISLLMAYTRAHGGIEYAEKVMGEYYAKCMDYIAGNIPDAAIADSLRMYVDFAVGRES</sequence>
<evidence type="ECO:0000313" key="1">
    <source>
        <dbReference type="EMBL" id="TGX81470.1"/>
    </source>
</evidence>
<gene>
    <name evidence="1" type="ORF">E5358_10050</name>
</gene>
<protein>
    <submittedName>
        <fullName evidence="1">Polyprenyl synthetase family protein</fullName>
    </submittedName>
</protein>